<dbReference type="InterPro" id="IPR023155">
    <property type="entry name" value="Cyt_c-552/4"/>
</dbReference>
<evidence type="ECO:0000259" key="2">
    <source>
        <dbReference type="Pfam" id="PF13435"/>
    </source>
</evidence>
<gene>
    <name evidence="3" type="ORF">CU102_26985</name>
</gene>
<accession>A0A2P7B4P8</accession>
<keyword evidence="1" id="KW-0732">Signal</keyword>
<feature type="signal peptide" evidence="1">
    <location>
        <begin position="1"/>
        <end position="27"/>
    </location>
</feature>
<proteinExistence type="predicted"/>
<feature type="domain" description="Cytochrome c-552/4" evidence="2">
    <location>
        <begin position="49"/>
        <end position="86"/>
    </location>
</feature>
<evidence type="ECO:0000256" key="1">
    <source>
        <dbReference type="SAM" id="SignalP"/>
    </source>
</evidence>
<evidence type="ECO:0000313" key="4">
    <source>
        <dbReference type="Proteomes" id="UP000241444"/>
    </source>
</evidence>
<sequence>MIFVRSAILWAAFSLWCLLALAGQAVAAETAHAADSLISIHDGFVNETKCASCHADQAAAFAKSHHAKAMAVVDDKSVRASAERNCPVGGCHAKDKLTSCKLGGSVANFDKGVARTRLSVFR</sequence>
<protein>
    <recommendedName>
        <fullName evidence="2">Cytochrome c-552/4 domain-containing protein</fullName>
    </recommendedName>
</protein>
<dbReference type="Pfam" id="PF13435">
    <property type="entry name" value="Cytochrome_C554"/>
    <property type="match status" value="1"/>
</dbReference>
<dbReference type="Proteomes" id="UP000241444">
    <property type="component" value="Unassembled WGS sequence"/>
</dbReference>
<dbReference type="RefSeq" id="WP_106714168.1">
    <property type="nucleotide sequence ID" value="NZ_PGGO01000038.1"/>
</dbReference>
<evidence type="ECO:0000313" key="3">
    <source>
        <dbReference type="EMBL" id="PSH61438.1"/>
    </source>
</evidence>
<dbReference type="AlphaFoldDB" id="A0A2P7B4P8"/>
<dbReference type="InterPro" id="IPR036280">
    <property type="entry name" value="Multihaem_cyt_sf"/>
</dbReference>
<dbReference type="SUPFAM" id="SSF48695">
    <property type="entry name" value="Multiheme cytochromes"/>
    <property type="match status" value="1"/>
</dbReference>
<organism evidence="3 4">
    <name type="scientific">Phyllobacterium brassicacearum</name>
    <dbReference type="NCBI Taxonomy" id="314235"/>
    <lineage>
        <taxon>Bacteria</taxon>
        <taxon>Pseudomonadati</taxon>
        <taxon>Pseudomonadota</taxon>
        <taxon>Alphaproteobacteria</taxon>
        <taxon>Hyphomicrobiales</taxon>
        <taxon>Phyllobacteriaceae</taxon>
        <taxon>Phyllobacterium</taxon>
    </lineage>
</organism>
<dbReference type="EMBL" id="PGGO01000038">
    <property type="protein sequence ID" value="PSH61438.1"/>
    <property type="molecule type" value="Genomic_DNA"/>
</dbReference>
<keyword evidence="4" id="KW-1185">Reference proteome</keyword>
<feature type="chain" id="PRO_5015190935" description="Cytochrome c-552/4 domain-containing protein" evidence="1">
    <location>
        <begin position="28"/>
        <end position="122"/>
    </location>
</feature>
<dbReference type="Gene3D" id="1.10.1130.10">
    <property type="entry name" value="Flavocytochrome C3, Chain A"/>
    <property type="match status" value="1"/>
</dbReference>
<name>A0A2P7B4P8_9HYPH</name>
<comment type="caution">
    <text evidence="3">The sequence shown here is derived from an EMBL/GenBank/DDBJ whole genome shotgun (WGS) entry which is preliminary data.</text>
</comment>
<reference evidence="4" key="1">
    <citation type="submission" date="2017-11" db="EMBL/GenBank/DDBJ databases">
        <authorList>
            <person name="Kuznetsova I."/>
            <person name="Sazanova A."/>
            <person name="Chirak E."/>
            <person name="Safronova V."/>
            <person name="Willems A."/>
        </authorList>
    </citation>
    <scope>NUCLEOTIDE SEQUENCE [LARGE SCALE GENOMIC DNA]</scope>
    <source>
        <strain evidence="4">STM 196</strain>
    </source>
</reference>